<evidence type="ECO:0000256" key="13">
    <source>
        <dbReference type="ARBA" id="ARBA00056267"/>
    </source>
</evidence>
<dbReference type="EC" id="2.3.2.27" evidence="6"/>
<comment type="function">
    <text evidence="13">Ubiquitin-protein ligase that probably functions as an E3 ligase in conjunction with specific E1 and E2 ligases. May also function as an E4 ligase mediating the assembly of polyubiquitin chains on substrates ubiquitinated by another E3 ubiquitin ligase. May regulate myosin assembly in striated muscles together with STUB1 and VCP/p97 by targeting myosin chaperone UNC45B for proteasomal degradation.</text>
</comment>
<gene>
    <name evidence="19" type="ORF">RUM43_001955</name>
</gene>
<evidence type="ECO:0000256" key="2">
    <source>
        <dbReference type="ARBA" id="ARBA00004123"/>
    </source>
</evidence>
<comment type="similarity">
    <text evidence="5">Belongs to the ubiquitin conjugation factor E4 family.</text>
</comment>
<feature type="compositionally biased region" description="Polar residues" evidence="17">
    <location>
        <begin position="99"/>
        <end position="108"/>
    </location>
</feature>
<evidence type="ECO:0000256" key="16">
    <source>
        <dbReference type="ARBA" id="ARBA00083610"/>
    </source>
</evidence>
<comment type="caution">
    <text evidence="19">The sequence shown here is derived from an EMBL/GenBank/DDBJ whole genome shotgun (WGS) entry which is preliminary data.</text>
</comment>
<evidence type="ECO:0000256" key="4">
    <source>
        <dbReference type="ARBA" id="ARBA00004906"/>
    </source>
</evidence>
<dbReference type="GO" id="GO:0005737">
    <property type="term" value="C:cytoplasm"/>
    <property type="evidence" value="ECO:0007669"/>
    <property type="project" value="UniProtKB-SubCell"/>
</dbReference>
<reference evidence="19 20" key="1">
    <citation type="submission" date="2023-10" db="EMBL/GenBank/DDBJ databases">
        <title>Genomes of two closely related lineages of the louse Polyplax serrata with different host specificities.</title>
        <authorList>
            <person name="Martinu J."/>
            <person name="Tarabai H."/>
            <person name="Stefka J."/>
            <person name="Hypsa V."/>
        </authorList>
    </citation>
    <scope>NUCLEOTIDE SEQUENCE [LARGE SCALE GENOMIC DNA]</scope>
    <source>
        <strain evidence="19">HR10_N</strain>
    </source>
</reference>
<keyword evidence="11" id="KW-0007">Acetylation</keyword>
<dbReference type="Pfam" id="PF04564">
    <property type="entry name" value="U-box"/>
    <property type="match status" value="1"/>
</dbReference>
<dbReference type="GO" id="GO:0000151">
    <property type="term" value="C:ubiquitin ligase complex"/>
    <property type="evidence" value="ECO:0007669"/>
    <property type="project" value="InterPro"/>
</dbReference>
<evidence type="ECO:0000256" key="7">
    <source>
        <dbReference type="ARBA" id="ARBA00022490"/>
    </source>
</evidence>
<feature type="domain" description="U-box" evidence="18">
    <location>
        <begin position="1018"/>
        <end position="1091"/>
    </location>
</feature>
<dbReference type="FunFam" id="3.30.40.10:FF:000060">
    <property type="entry name" value="ubiquitin conjugation factor E4 B"/>
    <property type="match status" value="1"/>
</dbReference>
<proteinExistence type="inferred from homology"/>
<evidence type="ECO:0000256" key="6">
    <source>
        <dbReference type="ARBA" id="ARBA00012483"/>
    </source>
</evidence>
<evidence type="ECO:0000256" key="15">
    <source>
        <dbReference type="ARBA" id="ARBA00081821"/>
    </source>
</evidence>
<dbReference type="InterPro" id="IPR019474">
    <property type="entry name" value="Ub_conjug_fac_E4_core"/>
</dbReference>
<evidence type="ECO:0000256" key="1">
    <source>
        <dbReference type="ARBA" id="ARBA00000900"/>
    </source>
</evidence>
<dbReference type="GO" id="GO:0036503">
    <property type="term" value="P:ERAD pathway"/>
    <property type="evidence" value="ECO:0007669"/>
    <property type="project" value="InterPro"/>
</dbReference>
<dbReference type="Proteomes" id="UP001372834">
    <property type="component" value="Unassembled WGS sequence"/>
</dbReference>
<keyword evidence="7" id="KW-0963">Cytoplasm</keyword>
<dbReference type="GO" id="GO:0034450">
    <property type="term" value="F:ubiquitin-ubiquitin ligase activity"/>
    <property type="evidence" value="ECO:0007669"/>
    <property type="project" value="InterPro"/>
</dbReference>
<dbReference type="PANTHER" id="PTHR13931:SF2">
    <property type="entry name" value="UBIQUITIN CONJUGATION FACTOR E4 B"/>
    <property type="match status" value="1"/>
</dbReference>
<name>A0AAN8NY61_POLSC</name>
<dbReference type="InterPro" id="IPR013083">
    <property type="entry name" value="Znf_RING/FYVE/PHD"/>
</dbReference>
<dbReference type="Gene3D" id="3.30.40.10">
    <property type="entry name" value="Zinc/RING finger domain, C3HC4 (zinc finger)"/>
    <property type="match status" value="1"/>
</dbReference>
<evidence type="ECO:0000259" key="18">
    <source>
        <dbReference type="PROSITE" id="PS51698"/>
    </source>
</evidence>
<dbReference type="AlphaFoldDB" id="A0AAN8NY61"/>
<evidence type="ECO:0000256" key="11">
    <source>
        <dbReference type="ARBA" id="ARBA00022990"/>
    </source>
</evidence>
<keyword evidence="12" id="KW-0539">Nucleus</keyword>
<keyword evidence="9" id="KW-0808">Transferase</keyword>
<keyword evidence="8" id="KW-0597">Phosphoprotein</keyword>
<evidence type="ECO:0000256" key="3">
    <source>
        <dbReference type="ARBA" id="ARBA00004496"/>
    </source>
</evidence>
<dbReference type="SUPFAM" id="SSF57850">
    <property type="entry name" value="RING/U-box"/>
    <property type="match status" value="1"/>
</dbReference>
<dbReference type="GO" id="GO:0006511">
    <property type="term" value="P:ubiquitin-dependent protein catabolic process"/>
    <property type="evidence" value="ECO:0007669"/>
    <property type="project" value="InterPro"/>
</dbReference>
<dbReference type="InterPro" id="IPR003613">
    <property type="entry name" value="Ubox_domain"/>
</dbReference>
<dbReference type="PROSITE" id="PS51698">
    <property type="entry name" value="U_BOX"/>
    <property type="match status" value="1"/>
</dbReference>
<feature type="compositionally biased region" description="Low complexity" evidence="17">
    <location>
        <begin position="23"/>
        <end position="34"/>
    </location>
</feature>
<dbReference type="EMBL" id="JAWJWE010000036">
    <property type="protein sequence ID" value="KAK6628144.1"/>
    <property type="molecule type" value="Genomic_DNA"/>
</dbReference>
<keyword evidence="10" id="KW-0833">Ubl conjugation pathway</keyword>
<protein>
    <recommendedName>
        <fullName evidence="14">Ubiquitin conjugation factor E4 B</fullName>
        <ecNumber evidence="6">2.3.2.27</ecNumber>
    </recommendedName>
    <alternativeName>
        <fullName evidence="16">RING-type E3 ubiquitin transferase E4 B</fullName>
    </alternativeName>
    <alternativeName>
        <fullName evidence="15">Ubiquitin fusion degradation protein 2</fullName>
    </alternativeName>
</protein>
<evidence type="ECO:0000313" key="19">
    <source>
        <dbReference type="EMBL" id="KAK6628144.1"/>
    </source>
</evidence>
<dbReference type="GO" id="GO:0005634">
    <property type="term" value="C:nucleus"/>
    <property type="evidence" value="ECO:0007669"/>
    <property type="project" value="UniProtKB-SubCell"/>
</dbReference>
<accession>A0AAN8NY61</accession>
<comment type="catalytic activity">
    <reaction evidence="1">
        <text>S-ubiquitinyl-[E2 ubiquitin-conjugating enzyme]-L-cysteine + [acceptor protein]-L-lysine = [E2 ubiquitin-conjugating enzyme]-L-cysteine + N(6)-ubiquitinyl-[acceptor protein]-L-lysine.</text>
        <dbReference type="EC" id="2.3.2.27"/>
    </reaction>
</comment>
<evidence type="ECO:0000256" key="5">
    <source>
        <dbReference type="ARBA" id="ARBA00007434"/>
    </source>
</evidence>
<evidence type="ECO:0000256" key="9">
    <source>
        <dbReference type="ARBA" id="ARBA00022679"/>
    </source>
</evidence>
<dbReference type="InterPro" id="IPR045132">
    <property type="entry name" value="UBE4"/>
</dbReference>
<evidence type="ECO:0000256" key="10">
    <source>
        <dbReference type="ARBA" id="ARBA00022786"/>
    </source>
</evidence>
<dbReference type="GO" id="GO:0000209">
    <property type="term" value="P:protein polyubiquitination"/>
    <property type="evidence" value="ECO:0007669"/>
    <property type="project" value="TreeGrafter"/>
</dbReference>
<evidence type="ECO:0000256" key="12">
    <source>
        <dbReference type="ARBA" id="ARBA00023242"/>
    </source>
</evidence>
<evidence type="ECO:0000256" key="8">
    <source>
        <dbReference type="ARBA" id="ARBA00022553"/>
    </source>
</evidence>
<sequence length="1095" mass="124297">MNELSQEEIRRRRLLRLSALEKTPSSSTSKDSTPTPGPSNTSQVSALSPRERYPSAMDTTEPEGSSVATKNKSKDIMDVDSGIENMEVEESDRKEFDTSESNRISGSNERSVEQVLATISKILYVSWDERTKGTILLPSNNVLKNSTNQEPDYPDLISQSIMEVLWQFASGENPLQGLLLNTTDTHDTSPSSPDVPHAPVNLPPTSHNQENLQKPSDGLYYLMTCYARVAMEERNHPKRCSSPPLSDVLAEIRSQCVQFASLLLQGIIPVSSLSPKDSLLLNPLITQTTPRGFLLELVTKTHIYPVTFNKIFTPLLQGLARLMQGSSIVTSSHRAPLQVLAELTDIRIGNVRPLCKLLVEQIQFSPEPVTRAHGREISKTSFLAPFLSVSVFAEDEPKVAEKFFSGNAAADKAIVQTLQCELEHTRGVLYEIFHGTLVNSSSRDYLLEHVSTVLRLNEKRAQIQVVELANAGDGYMLNLLSVLQLLSVKVKLDKVDPMYSFHPKSLVEIKKDETRLRFTSQEVTTWLDELERSSTHVWREPKFPTQCWFLTLHAHHLTLIPALSKYQRKLRTLRDLHKLVEEMSASEIHWKDLPIAARNKGLIKKWKLQIKKLTRSRACADAGLLDDSLLKRSLAYYSSVTEYLLELLCPGGSILLQTLPVQEVPPLFSALPEWYLEDIAEFLLFTLQFRPDVVASSTDDVLITWLLVATCSPHCIKNPYLVAKIIEVMFVLNPGIQPRTEVLYDRLMSHFVSKQYLPAALMKFYTDVETTGSSSEFYDKFTIRYHISIILKGMWESPVHRLAIIKESGSGTQFVKFVNMLMNDTTFLLDESLESLKRIHEIQELLSNPVAWAGLTAEQQQSKHRQLAADERQCRSYLTLARETVDMFHYLTMDIKGPFLRPELADRLSAMLNFNLKQLCGPKCKNLKVKTPEKYGWEPRRLLSQLADIYLHLDCDEFASALAGDERSFKKELLEDAALRMERAAIKTQTELEQFRNLAQRAADIQEQNRTREVDYSDAPDEFRDPLMDTLMEEPVLLPSGKVMDRPVIIRHLLNSSTDPFNRQPLTEEMLLPATDLKERITQWKKEKQKSSTAQ</sequence>
<feature type="region of interest" description="Disordered" evidence="17">
    <location>
        <begin position="15"/>
        <end position="108"/>
    </location>
</feature>
<evidence type="ECO:0000256" key="14">
    <source>
        <dbReference type="ARBA" id="ARBA00072779"/>
    </source>
</evidence>
<comment type="subcellular location">
    <subcellularLocation>
        <location evidence="3">Cytoplasm</location>
    </subcellularLocation>
    <subcellularLocation>
        <location evidence="2">Nucleus</location>
    </subcellularLocation>
</comment>
<evidence type="ECO:0000256" key="17">
    <source>
        <dbReference type="SAM" id="MobiDB-lite"/>
    </source>
</evidence>
<organism evidence="19 20">
    <name type="scientific">Polyplax serrata</name>
    <name type="common">Common mouse louse</name>
    <dbReference type="NCBI Taxonomy" id="468196"/>
    <lineage>
        <taxon>Eukaryota</taxon>
        <taxon>Metazoa</taxon>
        <taxon>Ecdysozoa</taxon>
        <taxon>Arthropoda</taxon>
        <taxon>Hexapoda</taxon>
        <taxon>Insecta</taxon>
        <taxon>Pterygota</taxon>
        <taxon>Neoptera</taxon>
        <taxon>Paraneoptera</taxon>
        <taxon>Psocodea</taxon>
        <taxon>Troctomorpha</taxon>
        <taxon>Phthiraptera</taxon>
        <taxon>Anoplura</taxon>
        <taxon>Polyplacidae</taxon>
        <taxon>Polyplax</taxon>
    </lineage>
</organism>
<dbReference type="SMART" id="SM00504">
    <property type="entry name" value="Ubox"/>
    <property type="match status" value="1"/>
</dbReference>
<dbReference type="PANTHER" id="PTHR13931">
    <property type="entry name" value="UBIQUITINATION FACTOR E4"/>
    <property type="match status" value="1"/>
</dbReference>
<dbReference type="Pfam" id="PF10408">
    <property type="entry name" value="Ufd2P_core"/>
    <property type="match status" value="1"/>
</dbReference>
<comment type="pathway">
    <text evidence="4">Protein modification; protein ubiquitination.</text>
</comment>
<evidence type="ECO:0000313" key="20">
    <source>
        <dbReference type="Proteomes" id="UP001372834"/>
    </source>
</evidence>
<dbReference type="CDD" id="cd16658">
    <property type="entry name" value="RING-Ubox_UBE4B"/>
    <property type="match status" value="1"/>
</dbReference>